<sequence length="844" mass="95754">MRDSLMKDRLNAGKKSGKKPPVYEILAPAGRREALEAAVQNGADAVYLSGKEFGARKFAANFSKEELLSALDYCHERGVSVYVTVNTLLFNQEFEKLKETLDYYYGIGVDAVIVQDMGVLSFIRRTYPEMDIHCSTQMSVQTVEDIRFLESLGVKRVVLGREMSLEEIRRAKKETDVELEVFIHGALCISVSGQCLMSSMIGGRSGNRGSCAQPCRQKYTLYNEDSNKEIPSEKGDYLLSPKDLAAAENIAAVIEAGGYSLKIEGRMKKPEYVATVVRVYRQLIRASYGDELRGKDVEKALEDLTIFNRGFTKGHLFDDPGKDFMSLKIPGNRGIYIGKVLKQDRSSEKIAIALERDLSHNDEIQLQRREGTVGGRVERLEDRGKVVKHCSKGKTCEVNFKHRVTKGEPVYKTFDEVLMKEARQTYHKEFLEIPITGEFTFREGLPLRGMLTDGKIKVLMESTEVPEKARGKSLTIQGLQKQLSKLGGTPYNMRRIDVDLQGELFIPARAVNELRRDLVEKLSEERIQRYRRDFSSLSLNGGDIIAGETDGKEESPKRKTPVEGQESGNPWSIELTYSAANLEQLDKLLELQGKTIYYKELETLKEAFEMVEGKNFSGDFIPEVYGAATGKELDTYKKIISKERPSRVLVQSFGHIPEFEGVALTGDLSLNVVNDRSYEFYRRQGVSRITLSPELTLAKIKEMKFETKATEIFGYGHLPVMGLKHCPISTVMGLQKHCNACKEGDYSLVDRMGEHFPLLRRNHCYVELYHCKKHFLLEDLKVLEQAGIGYFRLNFVKESSGEVEKIVKLHRRVLKEGLTDEIKDLLRWMKKEEMTKGHLYQGVE</sequence>
<dbReference type="AlphaFoldDB" id="A0AA43XI87"/>
<reference evidence="3 4" key="1">
    <citation type="submission" date="2019-04" db="EMBL/GenBank/DDBJ databases">
        <title>Isachenkonia alkalipeptolytica gen. nov. sp. nov. a new anaerobic, alkiliphilic organothrophic bacterium capable to reduce synthesized ferrihydrite isolated from a soda lake.</title>
        <authorList>
            <person name="Toshchakov S.V."/>
            <person name="Zavarzina D.G."/>
            <person name="Zhilina T.N."/>
            <person name="Kostrikina N.A."/>
            <person name="Kublanov I.V."/>
        </authorList>
    </citation>
    <scope>NUCLEOTIDE SEQUENCE [LARGE SCALE GENOMIC DNA]</scope>
    <source>
        <strain evidence="3 4">Z-1701</strain>
    </source>
</reference>
<dbReference type="EMBL" id="SUMG01000001">
    <property type="protein sequence ID" value="NBG87052.1"/>
    <property type="molecule type" value="Genomic_DNA"/>
</dbReference>
<keyword evidence="4" id="KW-1185">Reference proteome</keyword>
<comment type="caution">
    <text evidence="3">The sequence shown here is derived from an EMBL/GenBank/DDBJ whole genome shotgun (WGS) entry which is preliminary data.</text>
</comment>
<dbReference type="InterPro" id="IPR020988">
    <property type="entry name" value="Pept_U32_collagenase"/>
</dbReference>
<evidence type="ECO:0000313" key="4">
    <source>
        <dbReference type="Proteomes" id="UP000449710"/>
    </source>
</evidence>
<dbReference type="InterPro" id="IPR001539">
    <property type="entry name" value="Peptidase_U32"/>
</dbReference>
<proteinExistence type="predicted"/>
<dbReference type="PROSITE" id="PS01276">
    <property type="entry name" value="PEPTIDASE_U32"/>
    <property type="match status" value="1"/>
</dbReference>
<feature type="region of interest" description="Disordered" evidence="1">
    <location>
        <begin position="544"/>
        <end position="568"/>
    </location>
</feature>
<evidence type="ECO:0000259" key="2">
    <source>
        <dbReference type="Pfam" id="PF12392"/>
    </source>
</evidence>
<feature type="compositionally biased region" description="Basic and acidic residues" evidence="1">
    <location>
        <begin position="549"/>
        <end position="561"/>
    </location>
</feature>
<dbReference type="Pfam" id="PF01136">
    <property type="entry name" value="Peptidase_U32"/>
    <property type="match status" value="2"/>
</dbReference>
<dbReference type="PANTHER" id="PTHR30217:SF10">
    <property type="entry name" value="23S RRNA 5-HYDROXYCYTIDINE C2501 SYNTHASE"/>
    <property type="match status" value="1"/>
</dbReference>
<dbReference type="Pfam" id="PF12392">
    <property type="entry name" value="DUF3656"/>
    <property type="match status" value="1"/>
</dbReference>
<dbReference type="Proteomes" id="UP000449710">
    <property type="component" value="Unassembled WGS sequence"/>
</dbReference>
<dbReference type="PANTHER" id="PTHR30217">
    <property type="entry name" value="PEPTIDASE U32 FAMILY"/>
    <property type="match status" value="1"/>
</dbReference>
<protein>
    <submittedName>
        <fullName evidence="3">U32 family peptidase</fullName>
    </submittedName>
</protein>
<evidence type="ECO:0000313" key="3">
    <source>
        <dbReference type="EMBL" id="NBG87052.1"/>
    </source>
</evidence>
<feature type="domain" description="Peptidase U32 collagenase" evidence="2">
    <location>
        <begin position="410"/>
        <end position="527"/>
    </location>
</feature>
<name>A0AA43XI87_9CLOT</name>
<dbReference type="InterPro" id="IPR051454">
    <property type="entry name" value="RNA/ubiquinone_mod_enzymes"/>
</dbReference>
<evidence type="ECO:0000256" key="1">
    <source>
        <dbReference type="SAM" id="MobiDB-lite"/>
    </source>
</evidence>
<gene>
    <name evidence="3" type="ORF">ISALK_00920</name>
</gene>
<organism evidence="3 4">
    <name type="scientific">Isachenkonia alkalipeptolytica</name>
    <dbReference type="NCBI Taxonomy" id="2565777"/>
    <lineage>
        <taxon>Bacteria</taxon>
        <taxon>Bacillati</taxon>
        <taxon>Bacillota</taxon>
        <taxon>Clostridia</taxon>
        <taxon>Eubacteriales</taxon>
        <taxon>Clostridiaceae</taxon>
        <taxon>Isachenkonia</taxon>
    </lineage>
</organism>
<accession>A0AA43XI87</accession>